<feature type="repeat" description="PPR" evidence="2">
    <location>
        <begin position="195"/>
        <end position="229"/>
    </location>
</feature>
<name>A0AAV2EKX9_9ROSI</name>
<gene>
    <name evidence="3" type="ORF">LTRI10_LOCUS27192</name>
</gene>
<dbReference type="FunFam" id="1.25.40.10:FF:001093">
    <property type="entry name" value="Pentatricopeptide repeat-containing protein At2g34400"/>
    <property type="match status" value="1"/>
</dbReference>
<dbReference type="Pfam" id="PF13041">
    <property type="entry name" value="PPR_2"/>
    <property type="match status" value="2"/>
</dbReference>
<evidence type="ECO:0000313" key="4">
    <source>
        <dbReference type="Proteomes" id="UP001497516"/>
    </source>
</evidence>
<organism evidence="3 4">
    <name type="scientific">Linum trigynum</name>
    <dbReference type="NCBI Taxonomy" id="586398"/>
    <lineage>
        <taxon>Eukaryota</taxon>
        <taxon>Viridiplantae</taxon>
        <taxon>Streptophyta</taxon>
        <taxon>Embryophyta</taxon>
        <taxon>Tracheophyta</taxon>
        <taxon>Spermatophyta</taxon>
        <taxon>Magnoliopsida</taxon>
        <taxon>eudicotyledons</taxon>
        <taxon>Gunneridae</taxon>
        <taxon>Pentapetalae</taxon>
        <taxon>rosids</taxon>
        <taxon>fabids</taxon>
        <taxon>Malpighiales</taxon>
        <taxon>Linaceae</taxon>
        <taxon>Linum</taxon>
    </lineage>
</organism>
<keyword evidence="1" id="KW-0677">Repeat</keyword>
<protein>
    <submittedName>
        <fullName evidence="3">Uncharacterized protein</fullName>
    </submittedName>
</protein>
<dbReference type="InterPro" id="IPR046848">
    <property type="entry name" value="E_motif"/>
</dbReference>
<dbReference type="Gene3D" id="1.25.40.10">
    <property type="entry name" value="Tetratricopeptide repeat domain"/>
    <property type="match status" value="3"/>
</dbReference>
<dbReference type="Pfam" id="PF20431">
    <property type="entry name" value="E_motif"/>
    <property type="match status" value="1"/>
</dbReference>
<keyword evidence="4" id="KW-1185">Reference proteome</keyword>
<dbReference type="FunFam" id="1.25.40.10:FF:001095">
    <property type="entry name" value="Pentatricopeptide repeat-containing protein At2g34400"/>
    <property type="match status" value="1"/>
</dbReference>
<dbReference type="GO" id="GO:0009451">
    <property type="term" value="P:RNA modification"/>
    <property type="evidence" value="ECO:0007669"/>
    <property type="project" value="InterPro"/>
</dbReference>
<feature type="repeat" description="PPR" evidence="2">
    <location>
        <begin position="366"/>
        <end position="396"/>
    </location>
</feature>
<dbReference type="NCBIfam" id="TIGR00756">
    <property type="entry name" value="PPR"/>
    <property type="match status" value="3"/>
</dbReference>
<dbReference type="Proteomes" id="UP001497516">
    <property type="component" value="Chromosome 5"/>
</dbReference>
<dbReference type="Pfam" id="PF01535">
    <property type="entry name" value="PPR"/>
    <property type="match status" value="3"/>
</dbReference>
<dbReference type="GO" id="GO:0003723">
    <property type="term" value="F:RNA binding"/>
    <property type="evidence" value="ECO:0007669"/>
    <property type="project" value="InterPro"/>
</dbReference>
<feature type="repeat" description="PPR" evidence="2">
    <location>
        <begin position="397"/>
        <end position="431"/>
    </location>
</feature>
<dbReference type="InterPro" id="IPR046960">
    <property type="entry name" value="PPR_At4g14850-like_plant"/>
</dbReference>
<sequence length="622" mass="70172">MLRVTLFRLPPISRHLGFSKPRHFCFHAHDYQSLSRELFSLLNNCASLKPLQQIHAQMLLNSVHHPNFFLPKIILLKDFHYALLFFTHLPKPNDYAFNVMIRGLTTTWHNYSLALHFYYQMKISGLLPDNFTYPFFFIACANLLALDCGRSAHSMVFKTGLDGDDHVAHSLVTMYAKCGQLGWSRKVFDEIPVRDLVSWNSMISGYSQMGFSRQAVRLFMDMQDQGIDPNEMTLVSVLGACGDSGNLDLGRSVEVFVRDRKMKFNSYIGSALISMYGKCGDLIAARRVFDAMMKKDVVAWNAMITCYAQNGESDETIILFDAMRDAGISPNKITMVGVLSACASIGALDLGKWIETYASERNLHHDIYVASALIDMYAKCGNLDDSIRVFESMPYRNEVSWNSMISALAFHGRPQEALSLFWRMTRDNGAPRPDEITFVAVLSACVHGGLVNEGHQFFEVMNPSFGVVPTIEHFSCMVDLLARAGHLHEAWEIIEKMPGKPDEIVLGALLAACQKKKNIDISDRVIKLLLEVEPSNSGNYVISSKIYANMRKWDESAKVRVLMRERGVSKTPGCSWIEIESSVHEFHAGDGLPAQSIYMYQLLNEQMRKEGYIPKRSKGVGM</sequence>
<dbReference type="PANTHER" id="PTHR24015">
    <property type="entry name" value="OS07G0578800 PROTEIN-RELATED"/>
    <property type="match status" value="1"/>
</dbReference>
<dbReference type="EMBL" id="OZ034818">
    <property type="protein sequence ID" value="CAL1386105.1"/>
    <property type="molecule type" value="Genomic_DNA"/>
</dbReference>
<dbReference type="FunFam" id="1.25.40.10:FF:000031">
    <property type="entry name" value="Pentatricopeptide repeat-containing protein mitochondrial"/>
    <property type="match status" value="1"/>
</dbReference>
<evidence type="ECO:0000313" key="3">
    <source>
        <dbReference type="EMBL" id="CAL1386105.1"/>
    </source>
</evidence>
<reference evidence="3 4" key="1">
    <citation type="submission" date="2024-04" db="EMBL/GenBank/DDBJ databases">
        <authorList>
            <person name="Fracassetti M."/>
        </authorList>
    </citation>
    <scope>NUCLEOTIDE SEQUENCE [LARGE SCALE GENOMIC DNA]</scope>
</reference>
<evidence type="ECO:0000256" key="2">
    <source>
        <dbReference type="PROSITE-ProRule" id="PRU00708"/>
    </source>
</evidence>
<accession>A0AAV2EKX9</accession>
<dbReference type="InterPro" id="IPR011990">
    <property type="entry name" value="TPR-like_helical_dom_sf"/>
</dbReference>
<dbReference type="PANTHER" id="PTHR24015:SF553">
    <property type="entry name" value="DYW DOMAIN-CONTAINING PROTEIN"/>
    <property type="match status" value="1"/>
</dbReference>
<proteinExistence type="predicted"/>
<dbReference type="PROSITE" id="PS51375">
    <property type="entry name" value="PPR"/>
    <property type="match status" value="5"/>
</dbReference>
<evidence type="ECO:0000256" key="1">
    <source>
        <dbReference type="ARBA" id="ARBA00022737"/>
    </source>
</evidence>
<feature type="repeat" description="PPR" evidence="2">
    <location>
        <begin position="296"/>
        <end position="330"/>
    </location>
</feature>
<feature type="repeat" description="PPR" evidence="2">
    <location>
        <begin position="93"/>
        <end position="128"/>
    </location>
</feature>
<dbReference type="InterPro" id="IPR002885">
    <property type="entry name" value="PPR_rpt"/>
</dbReference>
<dbReference type="AlphaFoldDB" id="A0AAV2EKX9"/>
<dbReference type="FunFam" id="1.25.40.10:FF:000284">
    <property type="entry name" value="Pentatricopeptide repeat-containing protein"/>
    <property type="match status" value="1"/>
</dbReference>